<name>A0AAD5SX00_9FUNG</name>
<dbReference type="Gene3D" id="6.10.280.70">
    <property type="match status" value="1"/>
</dbReference>
<evidence type="ECO:0000256" key="8">
    <source>
        <dbReference type="ARBA" id="ARBA00023065"/>
    </source>
</evidence>
<evidence type="ECO:0000256" key="9">
    <source>
        <dbReference type="ARBA" id="ARBA00023128"/>
    </source>
</evidence>
<evidence type="ECO:0000313" key="13">
    <source>
        <dbReference type="EMBL" id="KAJ3115058.1"/>
    </source>
</evidence>
<keyword evidence="4 11" id="KW-0813">Transport</keyword>
<dbReference type="GO" id="GO:0015986">
    <property type="term" value="P:proton motive force-driven ATP synthesis"/>
    <property type="evidence" value="ECO:0007669"/>
    <property type="project" value="UniProtKB-UniRule"/>
</dbReference>
<evidence type="ECO:0000256" key="7">
    <source>
        <dbReference type="ARBA" id="ARBA00022792"/>
    </source>
</evidence>
<sequence length="169" mass="19141">MSALKKVDFGKLAATLRPDTVAALNTFRRRHADLTKKIGELREAQTTVDFATYRTVLQNKKIVNDAEKAFQLYQPRAYSLAEQLRAIDTQEAKAVAAAQATEARINQELAELKDLLVNIETARPIDQLTVDDVVQAVPEIDSVVEKMARRNQWRVPGYYEKFGEFRVGF</sequence>
<keyword evidence="5" id="KW-0138">CF(0)</keyword>
<dbReference type="GO" id="GO:0015078">
    <property type="term" value="F:proton transmembrane transporter activity"/>
    <property type="evidence" value="ECO:0007669"/>
    <property type="project" value="InterPro"/>
</dbReference>
<dbReference type="InterPro" id="IPR008689">
    <property type="entry name" value="ATP_synth_F0_dsu_mt"/>
</dbReference>
<gene>
    <name evidence="13" type="primary">ATP7_1</name>
    <name evidence="13" type="ORF">HK100_001470</name>
</gene>
<dbReference type="SUPFAM" id="SSF161065">
    <property type="entry name" value="ATP synthase D chain-like"/>
    <property type="match status" value="1"/>
</dbReference>
<dbReference type="PANTHER" id="PTHR12700">
    <property type="entry name" value="ATP SYNTHASE SUBUNIT D, MITOCHONDRIAL"/>
    <property type="match status" value="1"/>
</dbReference>
<comment type="function">
    <text evidence="11">Mitochondrial membrane ATP synthase (F(1)F(0) ATP synthase or Complex V) produces ATP from ADP in the presence of a proton gradient across the membrane which is generated by electron transport complexes of the respiratory chain. F-type ATPases consist of two structural domains, F(1) - containing the extramembraneous catalytic core, and F(0) - containing the membrane proton channel, linked together by a central stalk and a peripheral stalk. During catalysis, ATP synthesis in the catalytic domain of F(1) is coupled via a rotary mechanism of the central stalk subunits to proton translocation.</text>
</comment>
<keyword evidence="8 11" id="KW-0406">Ion transport</keyword>
<dbReference type="Pfam" id="PF05873">
    <property type="entry name" value="Mt_ATP-synt_D"/>
    <property type="match status" value="1"/>
</dbReference>
<evidence type="ECO:0000256" key="1">
    <source>
        <dbReference type="ARBA" id="ARBA00004273"/>
    </source>
</evidence>
<dbReference type="InterPro" id="IPR036228">
    <property type="entry name" value="ATP_synth_F0_dsu_sf_mt"/>
</dbReference>
<comment type="subcellular location">
    <subcellularLocation>
        <location evidence="1 11">Mitochondrion inner membrane</location>
    </subcellularLocation>
</comment>
<dbReference type="AlphaFoldDB" id="A0AAD5SX00"/>
<dbReference type="PIRSF" id="PIRSF005514">
    <property type="entry name" value="ATPase_F0_D_mt"/>
    <property type="match status" value="1"/>
</dbReference>
<keyword evidence="6 11" id="KW-0375">Hydrogen ion transport</keyword>
<evidence type="ECO:0000256" key="12">
    <source>
        <dbReference type="SAM" id="Coils"/>
    </source>
</evidence>
<evidence type="ECO:0000256" key="5">
    <source>
        <dbReference type="ARBA" id="ARBA00022547"/>
    </source>
</evidence>
<keyword evidence="7 11" id="KW-0999">Mitochondrion inner membrane</keyword>
<dbReference type="EMBL" id="JADGJH010001318">
    <property type="protein sequence ID" value="KAJ3115058.1"/>
    <property type="molecule type" value="Genomic_DNA"/>
</dbReference>
<keyword evidence="9 11" id="KW-0496">Mitochondrion</keyword>
<feature type="coiled-coil region" evidence="12">
    <location>
        <begin position="95"/>
        <end position="122"/>
    </location>
</feature>
<keyword evidence="12" id="KW-0175">Coiled coil</keyword>
<keyword evidence="14" id="KW-1185">Reference proteome</keyword>
<evidence type="ECO:0000256" key="3">
    <source>
        <dbReference type="ARBA" id="ARBA00021688"/>
    </source>
</evidence>
<accession>A0AAD5SX00</accession>
<evidence type="ECO:0000256" key="2">
    <source>
        <dbReference type="ARBA" id="ARBA00006842"/>
    </source>
</evidence>
<reference evidence="13" key="1">
    <citation type="submission" date="2020-05" db="EMBL/GenBank/DDBJ databases">
        <title>Phylogenomic resolution of chytrid fungi.</title>
        <authorList>
            <person name="Stajich J.E."/>
            <person name="Amses K."/>
            <person name="Simmons R."/>
            <person name="Seto K."/>
            <person name="Myers J."/>
            <person name="Bonds A."/>
            <person name="Quandt C.A."/>
            <person name="Barry K."/>
            <person name="Liu P."/>
            <person name="Grigoriev I."/>
            <person name="Longcore J.E."/>
            <person name="James T.Y."/>
        </authorList>
    </citation>
    <scope>NUCLEOTIDE SEQUENCE</scope>
    <source>
        <strain evidence="13">JEL0513</strain>
    </source>
</reference>
<dbReference type="GO" id="GO:0045259">
    <property type="term" value="C:proton-transporting ATP synthase complex"/>
    <property type="evidence" value="ECO:0007669"/>
    <property type="project" value="UniProtKB-KW"/>
</dbReference>
<evidence type="ECO:0000256" key="11">
    <source>
        <dbReference type="PIRNR" id="PIRNR005514"/>
    </source>
</evidence>
<keyword evidence="10 11" id="KW-0472">Membrane</keyword>
<dbReference type="Proteomes" id="UP001211907">
    <property type="component" value="Unassembled WGS sequence"/>
</dbReference>
<proteinExistence type="inferred from homology"/>
<evidence type="ECO:0000256" key="6">
    <source>
        <dbReference type="ARBA" id="ARBA00022781"/>
    </source>
</evidence>
<comment type="similarity">
    <text evidence="2 11">Belongs to the ATPase d subunit family.</text>
</comment>
<evidence type="ECO:0000256" key="10">
    <source>
        <dbReference type="ARBA" id="ARBA00023136"/>
    </source>
</evidence>
<evidence type="ECO:0000256" key="4">
    <source>
        <dbReference type="ARBA" id="ARBA00022448"/>
    </source>
</evidence>
<comment type="caution">
    <text evidence="13">The sequence shown here is derived from an EMBL/GenBank/DDBJ whole genome shotgun (WGS) entry which is preliminary data.</text>
</comment>
<evidence type="ECO:0000313" key="14">
    <source>
        <dbReference type="Proteomes" id="UP001211907"/>
    </source>
</evidence>
<protein>
    <recommendedName>
        <fullName evidence="3 11">ATP synthase subunit d, mitochondrial</fullName>
    </recommendedName>
</protein>
<dbReference type="GO" id="GO:0005743">
    <property type="term" value="C:mitochondrial inner membrane"/>
    <property type="evidence" value="ECO:0007669"/>
    <property type="project" value="UniProtKB-SubCell"/>
</dbReference>
<organism evidence="13 14">
    <name type="scientific">Physocladia obscura</name>
    <dbReference type="NCBI Taxonomy" id="109957"/>
    <lineage>
        <taxon>Eukaryota</taxon>
        <taxon>Fungi</taxon>
        <taxon>Fungi incertae sedis</taxon>
        <taxon>Chytridiomycota</taxon>
        <taxon>Chytridiomycota incertae sedis</taxon>
        <taxon>Chytridiomycetes</taxon>
        <taxon>Chytridiales</taxon>
        <taxon>Chytriomycetaceae</taxon>
        <taxon>Physocladia</taxon>
    </lineage>
</organism>